<dbReference type="NCBIfam" id="TIGR01200">
    <property type="entry name" value="GLPGLI"/>
    <property type="match status" value="1"/>
</dbReference>
<protein>
    <submittedName>
        <fullName evidence="2">GLPGLI family protein</fullName>
    </submittedName>
</protein>
<evidence type="ECO:0000256" key="1">
    <source>
        <dbReference type="SAM" id="SignalP"/>
    </source>
</evidence>
<dbReference type="Proteomes" id="UP000823862">
    <property type="component" value="Unassembled WGS sequence"/>
</dbReference>
<sequence>MAYILMTLFSVLFATATMAQSKQALIFPPDPRLDADKFEVLDTAYLRIGYALNAEDLSDLSTYIDLQFLEIGEHLSKYYSAFVVNNDSLCTEWMKQPQIPHGVPFFLGEMGKNTTWSEYQYSEIFRQGGEQTVYVRMPGSLKRYDSWYSEPYPLPHWEIGEDTLTICGYLCQNATCSFRGRDFVAWFAPEIPVSQGPWTFGGLPGLILKVYDAEKLYTFECISIAKGAFPIKKLDYSSYKQRKRAWILKLQRKINEDYLQVAPVVDAKTGKRLSHFTPYDPLELE</sequence>
<dbReference type="InterPro" id="IPR005901">
    <property type="entry name" value="GLPGLI"/>
</dbReference>
<dbReference type="EMBL" id="DWZI01000004">
    <property type="protein sequence ID" value="HJA84806.1"/>
    <property type="molecule type" value="Genomic_DNA"/>
</dbReference>
<gene>
    <name evidence="2" type="ORF">H9950_01165</name>
</gene>
<proteinExistence type="predicted"/>
<reference evidence="2" key="2">
    <citation type="submission" date="2021-04" db="EMBL/GenBank/DDBJ databases">
        <authorList>
            <person name="Gilroy R."/>
        </authorList>
    </citation>
    <scope>NUCLEOTIDE SEQUENCE</scope>
    <source>
        <strain evidence="2">ChiHjej12B11-9795</strain>
    </source>
</reference>
<accession>A0A9D2HUW7</accession>
<comment type="caution">
    <text evidence="2">The sequence shown here is derived from an EMBL/GenBank/DDBJ whole genome shotgun (WGS) entry which is preliminary data.</text>
</comment>
<dbReference type="Pfam" id="PF09697">
    <property type="entry name" value="Porph_ging"/>
    <property type="match status" value="1"/>
</dbReference>
<evidence type="ECO:0000313" key="3">
    <source>
        <dbReference type="Proteomes" id="UP000823862"/>
    </source>
</evidence>
<organism evidence="2 3">
    <name type="scientific">Candidatus Bacteroides avicola</name>
    <dbReference type="NCBI Taxonomy" id="2838468"/>
    <lineage>
        <taxon>Bacteria</taxon>
        <taxon>Pseudomonadati</taxon>
        <taxon>Bacteroidota</taxon>
        <taxon>Bacteroidia</taxon>
        <taxon>Bacteroidales</taxon>
        <taxon>Bacteroidaceae</taxon>
        <taxon>Bacteroides</taxon>
    </lineage>
</organism>
<reference evidence="2" key="1">
    <citation type="journal article" date="2021" name="PeerJ">
        <title>Extensive microbial diversity within the chicken gut microbiome revealed by metagenomics and culture.</title>
        <authorList>
            <person name="Gilroy R."/>
            <person name="Ravi A."/>
            <person name="Getino M."/>
            <person name="Pursley I."/>
            <person name="Horton D.L."/>
            <person name="Alikhan N.F."/>
            <person name="Baker D."/>
            <person name="Gharbi K."/>
            <person name="Hall N."/>
            <person name="Watson M."/>
            <person name="Adriaenssens E.M."/>
            <person name="Foster-Nyarko E."/>
            <person name="Jarju S."/>
            <person name="Secka A."/>
            <person name="Antonio M."/>
            <person name="Oren A."/>
            <person name="Chaudhuri R.R."/>
            <person name="La Ragione R."/>
            <person name="Hildebrand F."/>
            <person name="Pallen M.J."/>
        </authorList>
    </citation>
    <scope>NUCLEOTIDE SEQUENCE</scope>
    <source>
        <strain evidence="2">ChiHjej12B11-9795</strain>
    </source>
</reference>
<keyword evidence="1" id="KW-0732">Signal</keyword>
<name>A0A9D2HUW7_9BACE</name>
<dbReference type="AlphaFoldDB" id="A0A9D2HUW7"/>
<feature type="chain" id="PRO_5039490302" evidence="1">
    <location>
        <begin position="20"/>
        <end position="285"/>
    </location>
</feature>
<evidence type="ECO:0000313" key="2">
    <source>
        <dbReference type="EMBL" id="HJA84806.1"/>
    </source>
</evidence>
<feature type="signal peptide" evidence="1">
    <location>
        <begin position="1"/>
        <end position="19"/>
    </location>
</feature>